<name>A0A918IQ53_9FLAO</name>
<dbReference type="RefSeq" id="WP_026814055.1">
    <property type="nucleotide sequence ID" value="NZ_BMWP01000004.1"/>
</dbReference>
<dbReference type="GO" id="GO:0008417">
    <property type="term" value="F:fucosyltransferase activity"/>
    <property type="evidence" value="ECO:0007669"/>
    <property type="project" value="TreeGrafter"/>
</dbReference>
<proteinExistence type="predicted"/>
<protein>
    <submittedName>
        <fullName evidence="2">Glycosyl transferase</fullName>
    </submittedName>
</protein>
<dbReference type="Proteomes" id="UP000634668">
    <property type="component" value="Unassembled WGS sequence"/>
</dbReference>
<dbReference type="PANTHER" id="PTHR22916:SF69">
    <property type="entry name" value="BIFUNCTIONAL GLYCOSYLTRANSFERASE PGTA"/>
    <property type="match status" value="1"/>
</dbReference>
<dbReference type="EMBL" id="BMWP01000004">
    <property type="protein sequence ID" value="GGW25929.1"/>
    <property type="molecule type" value="Genomic_DNA"/>
</dbReference>
<dbReference type="AlphaFoldDB" id="A0A918IQ53"/>
<accession>A0A918IQ53</accession>
<dbReference type="InterPro" id="IPR001173">
    <property type="entry name" value="Glyco_trans_2-like"/>
</dbReference>
<keyword evidence="2" id="KW-0808">Transferase</keyword>
<reference evidence="2" key="1">
    <citation type="journal article" date="2014" name="Int. J. Syst. Evol. Microbiol.">
        <title>Complete genome sequence of Corynebacterium casei LMG S-19264T (=DSM 44701T), isolated from a smear-ripened cheese.</title>
        <authorList>
            <consortium name="US DOE Joint Genome Institute (JGI-PGF)"/>
            <person name="Walter F."/>
            <person name="Albersmeier A."/>
            <person name="Kalinowski J."/>
            <person name="Ruckert C."/>
        </authorList>
    </citation>
    <scope>NUCLEOTIDE SEQUENCE</scope>
    <source>
        <strain evidence="2">KCTC 12113</strain>
    </source>
</reference>
<dbReference type="Gene3D" id="3.90.550.10">
    <property type="entry name" value="Spore Coat Polysaccharide Biosynthesis Protein SpsA, Chain A"/>
    <property type="match status" value="1"/>
</dbReference>
<dbReference type="SUPFAM" id="SSF53448">
    <property type="entry name" value="Nucleotide-diphospho-sugar transferases"/>
    <property type="match status" value="1"/>
</dbReference>
<reference evidence="2" key="2">
    <citation type="submission" date="2020-09" db="EMBL/GenBank/DDBJ databases">
        <authorList>
            <person name="Sun Q."/>
            <person name="Kim S."/>
        </authorList>
    </citation>
    <scope>NUCLEOTIDE SEQUENCE</scope>
    <source>
        <strain evidence="2">KCTC 12113</strain>
    </source>
</reference>
<feature type="domain" description="Glycosyltransferase 2-like" evidence="1">
    <location>
        <begin position="7"/>
        <end position="171"/>
    </location>
</feature>
<organism evidence="2 3">
    <name type="scientific">Arenibacter certesii</name>
    <dbReference type="NCBI Taxonomy" id="228955"/>
    <lineage>
        <taxon>Bacteria</taxon>
        <taxon>Pseudomonadati</taxon>
        <taxon>Bacteroidota</taxon>
        <taxon>Flavobacteriia</taxon>
        <taxon>Flavobacteriales</taxon>
        <taxon>Flavobacteriaceae</taxon>
        <taxon>Arenibacter</taxon>
    </lineage>
</organism>
<dbReference type="InterPro" id="IPR029044">
    <property type="entry name" value="Nucleotide-diphossugar_trans"/>
</dbReference>
<dbReference type="PANTHER" id="PTHR22916">
    <property type="entry name" value="GLYCOSYLTRANSFERASE"/>
    <property type="match status" value="1"/>
</dbReference>
<evidence type="ECO:0000313" key="2">
    <source>
        <dbReference type="EMBL" id="GGW25929.1"/>
    </source>
</evidence>
<evidence type="ECO:0000313" key="3">
    <source>
        <dbReference type="Proteomes" id="UP000634668"/>
    </source>
</evidence>
<dbReference type="Pfam" id="PF00535">
    <property type="entry name" value="Glycos_transf_2"/>
    <property type="match status" value="1"/>
</dbReference>
<sequence length="335" mass="38947">MSGQKVSILIPFKNTEAFLPFCIDSIIDQTYPNWEVLAIDDHSSDSSAQIIKAYAQKESRIQVHKNKGQGIIEALRTAYSMTTGTLITRMDSDDVMASNRLELMVKSLQQSGKGYIALGKVKYFSEKKLGNGYKSYEKWLNKLIETGTNFSEIYKECVIPSPCWMVHKTDLDLVGAFLPDRYPEDYDLAFRFYQHGIKCIPTKAILHFWRDYNHRTSRTHEHYAENNFLDIKISYFLKLDQDRNRPLVVWGAGKKGKKISKKLINSQVEFFWICNNSNKIGKDIYGKTMQHYRLLKNLENPQIIISVANKEAQEFIRDYLSELDKVFAQDFFFFC</sequence>
<dbReference type="CDD" id="cd00761">
    <property type="entry name" value="Glyco_tranf_GTA_type"/>
    <property type="match status" value="1"/>
</dbReference>
<comment type="caution">
    <text evidence="2">The sequence shown here is derived from an EMBL/GenBank/DDBJ whole genome shotgun (WGS) entry which is preliminary data.</text>
</comment>
<evidence type="ECO:0000259" key="1">
    <source>
        <dbReference type="Pfam" id="PF00535"/>
    </source>
</evidence>
<keyword evidence="3" id="KW-1185">Reference proteome</keyword>
<gene>
    <name evidence="2" type="ORF">GCM10007383_08570</name>
</gene>